<protein>
    <submittedName>
        <fullName evidence="3">Uncharacterized protein</fullName>
    </submittedName>
</protein>
<feature type="transmembrane region" description="Helical" evidence="2">
    <location>
        <begin position="320"/>
        <end position="338"/>
    </location>
</feature>
<feature type="transmembrane region" description="Helical" evidence="2">
    <location>
        <begin position="113"/>
        <end position="133"/>
    </location>
</feature>
<dbReference type="AlphaFoldDB" id="A0AAW1RY92"/>
<feature type="transmembrane region" description="Helical" evidence="2">
    <location>
        <begin position="171"/>
        <end position="191"/>
    </location>
</feature>
<dbReference type="EMBL" id="JALJOU010000019">
    <property type="protein sequence ID" value="KAK9838277.1"/>
    <property type="molecule type" value="Genomic_DNA"/>
</dbReference>
<keyword evidence="2" id="KW-0812">Transmembrane</keyword>
<name>A0AAW1RY92_9CHLO</name>
<feature type="transmembrane region" description="Helical" evidence="2">
    <location>
        <begin position="145"/>
        <end position="165"/>
    </location>
</feature>
<evidence type="ECO:0000313" key="3">
    <source>
        <dbReference type="EMBL" id="KAK9838277.1"/>
    </source>
</evidence>
<keyword evidence="2" id="KW-0472">Membrane</keyword>
<keyword evidence="2" id="KW-1133">Transmembrane helix</keyword>
<evidence type="ECO:0000256" key="1">
    <source>
        <dbReference type="SAM" id="MobiDB-lite"/>
    </source>
</evidence>
<feature type="region of interest" description="Disordered" evidence="1">
    <location>
        <begin position="27"/>
        <end position="50"/>
    </location>
</feature>
<comment type="caution">
    <text evidence="3">The sequence shown here is derived from an EMBL/GenBank/DDBJ whole genome shotgun (WGS) entry which is preliminary data.</text>
</comment>
<proteinExistence type="predicted"/>
<sequence>MESPTQTPTAAALGPRAQQLQQSARACSGRKMATQDATKGGLHQRAGAREPGLTGGVAEAAFGRSITLLAPTEEAVKQVVGEAAHGKMQSAAHEAWKVAMAGDARMLSPQMDFLLRLLSTGPCAACMMLLTLQNAARKNKLTHPLYARLNLALAASAGALLSLLWFQRHLLTWAAFTATAALLLATVAVVLPPFMQAGPGAILGALPQDMRTPRNRRSALYAVMAVLFFVEGLGIVLSPAMAVKALHGTSGSPVSHLLIQAVALSTHVLVPVVCLCLKMLADTGRLTTTASLLLNLALAGVGLQHVVLLSRAIAAGMAGPVAPVLLAAWSTALATAVYNMPLSVQGSE</sequence>
<evidence type="ECO:0000313" key="4">
    <source>
        <dbReference type="Proteomes" id="UP001445335"/>
    </source>
</evidence>
<gene>
    <name evidence="3" type="ORF">WJX81_002036</name>
</gene>
<feature type="transmembrane region" description="Helical" evidence="2">
    <location>
        <begin position="292"/>
        <end position="314"/>
    </location>
</feature>
<feature type="transmembrane region" description="Helical" evidence="2">
    <location>
        <begin position="219"/>
        <end position="237"/>
    </location>
</feature>
<feature type="transmembrane region" description="Helical" evidence="2">
    <location>
        <begin position="257"/>
        <end position="280"/>
    </location>
</feature>
<evidence type="ECO:0000256" key="2">
    <source>
        <dbReference type="SAM" id="Phobius"/>
    </source>
</evidence>
<keyword evidence="4" id="KW-1185">Reference proteome</keyword>
<dbReference type="Proteomes" id="UP001445335">
    <property type="component" value="Unassembled WGS sequence"/>
</dbReference>
<reference evidence="3 4" key="1">
    <citation type="journal article" date="2024" name="Nat. Commun.">
        <title>Phylogenomics reveals the evolutionary origins of lichenization in chlorophyte algae.</title>
        <authorList>
            <person name="Puginier C."/>
            <person name="Libourel C."/>
            <person name="Otte J."/>
            <person name="Skaloud P."/>
            <person name="Haon M."/>
            <person name="Grisel S."/>
            <person name="Petersen M."/>
            <person name="Berrin J.G."/>
            <person name="Delaux P.M."/>
            <person name="Dal Grande F."/>
            <person name="Keller J."/>
        </authorList>
    </citation>
    <scope>NUCLEOTIDE SEQUENCE [LARGE SCALE GENOMIC DNA]</scope>
    <source>
        <strain evidence="3 4">SAG 245.80</strain>
    </source>
</reference>
<accession>A0AAW1RY92</accession>
<organism evidence="3 4">
    <name type="scientific">Elliptochloris bilobata</name>
    <dbReference type="NCBI Taxonomy" id="381761"/>
    <lineage>
        <taxon>Eukaryota</taxon>
        <taxon>Viridiplantae</taxon>
        <taxon>Chlorophyta</taxon>
        <taxon>core chlorophytes</taxon>
        <taxon>Trebouxiophyceae</taxon>
        <taxon>Trebouxiophyceae incertae sedis</taxon>
        <taxon>Elliptochloris clade</taxon>
        <taxon>Elliptochloris</taxon>
    </lineage>
</organism>